<sequence length="88" mass="10489">MENQSRYSNFRICFNHSMKTFLAYLAVIVAGNQPYRMRHTSDAKVDQHIAFHHPPLNFPLIGIDFYNTHYYESFHLHIIQLLIHICLQ</sequence>
<protein>
    <submittedName>
        <fullName evidence="2">Amino acid transporter transmembrane domain-containing protein</fullName>
    </submittedName>
</protein>
<dbReference type="AlphaFoldDB" id="A0A915BZX5"/>
<keyword evidence="1" id="KW-1185">Reference proteome</keyword>
<dbReference type="WBParaSite" id="PgR075_g024_t01">
    <property type="protein sequence ID" value="PgR075_g024_t01"/>
    <property type="gene ID" value="PgR075_g024"/>
</dbReference>
<organism evidence="1 2">
    <name type="scientific">Parascaris univalens</name>
    <name type="common">Nematode worm</name>
    <dbReference type="NCBI Taxonomy" id="6257"/>
    <lineage>
        <taxon>Eukaryota</taxon>
        <taxon>Metazoa</taxon>
        <taxon>Ecdysozoa</taxon>
        <taxon>Nematoda</taxon>
        <taxon>Chromadorea</taxon>
        <taxon>Rhabditida</taxon>
        <taxon>Spirurina</taxon>
        <taxon>Ascaridomorpha</taxon>
        <taxon>Ascaridoidea</taxon>
        <taxon>Ascarididae</taxon>
        <taxon>Parascaris</taxon>
    </lineage>
</organism>
<reference evidence="2" key="1">
    <citation type="submission" date="2022-11" db="UniProtKB">
        <authorList>
            <consortium name="WormBaseParasite"/>
        </authorList>
    </citation>
    <scope>IDENTIFICATION</scope>
</reference>
<evidence type="ECO:0000313" key="1">
    <source>
        <dbReference type="Proteomes" id="UP000887569"/>
    </source>
</evidence>
<dbReference type="Proteomes" id="UP000887569">
    <property type="component" value="Unplaced"/>
</dbReference>
<evidence type="ECO:0000313" key="2">
    <source>
        <dbReference type="WBParaSite" id="PgR075_g024_t01"/>
    </source>
</evidence>
<name>A0A915BZX5_PARUN</name>
<accession>A0A915BZX5</accession>
<proteinExistence type="predicted"/>